<dbReference type="KEGG" id="lbc:LACBIDRAFT_312835"/>
<keyword evidence="2" id="KW-1185">Reference proteome</keyword>
<evidence type="ECO:0000313" key="2">
    <source>
        <dbReference type="Proteomes" id="UP000001194"/>
    </source>
</evidence>
<dbReference type="GeneID" id="6084086"/>
<proteinExistence type="predicted"/>
<sequence length="54" mass="6293">MLQLSEYYFALVLRRLLTSLKVVHAHCHLLNISKPLPHHQLCPSHLQHKSVIDL</sequence>
<dbReference type="RefSeq" id="XP_001888477.1">
    <property type="nucleotide sequence ID" value="XM_001888442.1"/>
</dbReference>
<accession>B0DWX0</accession>
<dbReference type="HOGENOM" id="CLU_3050735_0_0_1"/>
<dbReference type="AlphaFoldDB" id="B0DWX0"/>
<dbReference type="EMBL" id="DS547145">
    <property type="protein sequence ID" value="EDR00883.1"/>
    <property type="molecule type" value="Genomic_DNA"/>
</dbReference>
<dbReference type="Proteomes" id="UP000001194">
    <property type="component" value="Unassembled WGS sequence"/>
</dbReference>
<protein>
    <submittedName>
        <fullName evidence="1">Predicted protein</fullName>
    </submittedName>
</protein>
<gene>
    <name evidence="1" type="ORF">LACBIDRAFT_312835</name>
</gene>
<dbReference type="InParanoid" id="B0DWX0"/>
<reference evidence="1 2" key="1">
    <citation type="journal article" date="2008" name="Nature">
        <title>The genome of Laccaria bicolor provides insights into mycorrhizal symbiosis.</title>
        <authorList>
            <person name="Martin F."/>
            <person name="Aerts A."/>
            <person name="Ahren D."/>
            <person name="Brun A."/>
            <person name="Danchin E.G.J."/>
            <person name="Duchaussoy F."/>
            <person name="Gibon J."/>
            <person name="Kohler A."/>
            <person name="Lindquist E."/>
            <person name="Pereda V."/>
            <person name="Salamov A."/>
            <person name="Shapiro H.J."/>
            <person name="Wuyts J."/>
            <person name="Blaudez D."/>
            <person name="Buee M."/>
            <person name="Brokstein P."/>
            <person name="Canbaeck B."/>
            <person name="Cohen D."/>
            <person name="Courty P.E."/>
            <person name="Coutinho P.M."/>
            <person name="Delaruelle C."/>
            <person name="Detter J.C."/>
            <person name="Deveau A."/>
            <person name="DiFazio S."/>
            <person name="Duplessis S."/>
            <person name="Fraissinet-Tachet L."/>
            <person name="Lucic E."/>
            <person name="Frey-Klett P."/>
            <person name="Fourrey C."/>
            <person name="Feussner I."/>
            <person name="Gay G."/>
            <person name="Grimwood J."/>
            <person name="Hoegger P.J."/>
            <person name="Jain P."/>
            <person name="Kilaru S."/>
            <person name="Labbe J."/>
            <person name="Lin Y.C."/>
            <person name="Legue V."/>
            <person name="Le Tacon F."/>
            <person name="Marmeisse R."/>
            <person name="Melayah D."/>
            <person name="Montanini B."/>
            <person name="Muratet M."/>
            <person name="Nehls U."/>
            <person name="Niculita-Hirzel H."/>
            <person name="Oudot-Le Secq M.P."/>
            <person name="Peter M."/>
            <person name="Quesneville H."/>
            <person name="Rajashekar B."/>
            <person name="Reich M."/>
            <person name="Rouhier N."/>
            <person name="Schmutz J."/>
            <person name="Yin T."/>
            <person name="Chalot M."/>
            <person name="Henrissat B."/>
            <person name="Kuees U."/>
            <person name="Lucas S."/>
            <person name="Van de Peer Y."/>
            <person name="Podila G.K."/>
            <person name="Polle A."/>
            <person name="Pukkila P.J."/>
            <person name="Richardson P.M."/>
            <person name="Rouze P."/>
            <person name="Sanders I.R."/>
            <person name="Stajich J.E."/>
            <person name="Tunlid A."/>
            <person name="Tuskan G."/>
            <person name="Grigoriev I.V."/>
        </authorList>
    </citation>
    <scope>NUCLEOTIDE SEQUENCE [LARGE SCALE GENOMIC DNA]</scope>
    <source>
        <strain evidence="2">S238N-H82 / ATCC MYA-4686</strain>
    </source>
</reference>
<organism evidence="2">
    <name type="scientific">Laccaria bicolor (strain S238N-H82 / ATCC MYA-4686)</name>
    <name type="common">Bicoloured deceiver</name>
    <name type="synonym">Laccaria laccata var. bicolor</name>
    <dbReference type="NCBI Taxonomy" id="486041"/>
    <lineage>
        <taxon>Eukaryota</taxon>
        <taxon>Fungi</taxon>
        <taxon>Dikarya</taxon>
        <taxon>Basidiomycota</taxon>
        <taxon>Agaricomycotina</taxon>
        <taxon>Agaricomycetes</taxon>
        <taxon>Agaricomycetidae</taxon>
        <taxon>Agaricales</taxon>
        <taxon>Agaricineae</taxon>
        <taxon>Hydnangiaceae</taxon>
        <taxon>Laccaria</taxon>
    </lineage>
</organism>
<evidence type="ECO:0000313" key="1">
    <source>
        <dbReference type="EMBL" id="EDR00883.1"/>
    </source>
</evidence>
<name>B0DWX0_LACBS</name>